<dbReference type="Pfam" id="PF18171">
    <property type="entry name" value="LSDAT_prok"/>
    <property type="match status" value="1"/>
</dbReference>
<dbReference type="STRING" id="41431.PCC8801_4267"/>
<evidence type="ECO:0000313" key="2">
    <source>
        <dbReference type="EMBL" id="ACK68190.1"/>
    </source>
</evidence>
<feature type="domain" description="LSDAT prokaryote" evidence="1">
    <location>
        <begin position="39"/>
        <end position="231"/>
    </location>
</feature>
<dbReference type="InterPro" id="IPR050927">
    <property type="entry name" value="TRPM"/>
</dbReference>
<dbReference type="OrthoDB" id="582259at2"/>
<reference evidence="3" key="1">
    <citation type="journal article" date="2011" name="MBio">
        <title>Novel metabolic attributes of the genus Cyanothece, comprising a group of unicellular nitrogen-fixing Cyanobacteria.</title>
        <authorList>
            <person name="Bandyopadhyay A."/>
            <person name="Elvitigala T."/>
            <person name="Welsh E."/>
            <person name="Stockel J."/>
            <person name="Liberton M."/>
            <person name="Min H."/>
            <person name="Sherman L.A."/>
            <person name="Pakrasi H.B."/>
        </authorList>
    </citation>
    <scope>NUCLEOTIDE SEQUENCE [LARGE SCALE GENOMIC DNA]</scope>
    <source>
        <strain evidence="3">PCC 8801</strain>
    </source>
</reference>
<name>B7K6D7_RIPO1</name>
<dbReference type="HOGENOM" id="CLU_075054_0_0_3"/>
<dbReference type="EMBL" id="CP001287">
    <property type="protein sequence ID" value="ACK68190.1"/>
    <property type="molecule type" value="Genomic_DNA"/>
</dbReference>
<sequence>MKQPFKYTFADGQTADVIEVEQWNHLHQALKQLGFHEFHPTLVLVGGASKISPTDMTRLEQIFVEILAPLAESLGVIVVDGGTDAGIMKLIGQARDKIKGTFPLIGVAALGTVQLPHASPYLVDAAFLAPHHTHFVLVPGTQWGDESPWLAHLPSLLSNGLPSVTLVVNGGEITWRDVAYSVKEGRPTFVLGGSGRTADQLASAMRGDMADERATPLIDSGLLHIIKLNQNLDLIAQELQRKLS</sequence>
<dbReference type="InterPro" id="IPR041482">
    <property type="entry name" value="LSDAT_prok"/>
</dbReference>
<dbReference type="GO" id="GO:0005886">
    <property type="term" value="C:plasma membrane"/>
    <property type="evidence" value="ECO:0007669"/>
    <property type="project" value="TreeGrafter"/>
</dbReference>
<dbReference type="RefSeq" id="WP_015957342.1">
    <property type="nucleotide sequence ID" value="NC_011726.1"/>
</dbReference>
<dbReference type="eggNOG" id="ENOG502ZC4I">
    <property type="taxonomic scope" value="Bacteria"/>
</dbReference>
<gene>
    <name evidence="2" type="ordered locus">PCC8801_4267</name>
</gene>
<evidence type="ECO:0000259" key="1">
    <source>
        <dbReference type="Pfam" id="PF18171"/>
    </source>
</evidence>
<dbReference type="PANTHER" id="PTHR13800">
    <property type="entry name" value="TRANSIENT RECEPTOR POTENTIAL CATION CHANNEL, SUBFAMILY M, MEMBER 6"/>
    <property type="match status" value="1"/>
</dbReference>
<evidence type="ECO:0000313" key="3">
    <source>
        <dbReference type="Proteomes" id="UP000008204"/>
    </source>
</evidence>
<keyword evidence="3" id="KW-1185">Reference proteome</keyword>
<proteinExistence type="predicted"/>
<organism evidence="2 3">
    <name type="scientific">Rippkaea orientalis (strain PCC 8801 / RF-1)</name>
    <name type="common">Cyanothece sp. (strain PCC 8801)</name>
    <dbReference type="NCBI Taxonomy" id="41431"/>
    <lineage>
        <taxon>Bacteria</taxon>
        <taxon>Bacillati</taxon>
        <taxon>Cyanobacteriota</taxon>
        <taxon>Cyanophyceae</taxon>
        <taxon>Oscillatoriophycideae</taxon>
        <taxon>Chroococcales</taxon>
        <taxon>Aphanothecaceae</taxon>
        <taxon>Rippkaea</taxon>
        <taxon>Rippkaea orientalis</taxon>
    </lineage>
</organism>
<protein>
    <recommendedName>
        <fullName evidence="1">LSDAT prokaryote domain-containing protein</fullName>
    </recommendedName>
</protein>
<dbReference type="KEGG" id="cyp:PCC8801_4267"/>
<dbReference type="AlphaFoldDB" id="B7K6D7"/>
<dbReference type="GO" id="GO:0099604">
    <property type="term" value="F:ligand-gated calcium channel activity"/>
    <property type="evidence" value="ECO:0007669"/>
    <property type="project" value="TreeGrafter"/>
</dbReference>
<dbReference type="PANTHER" id="PTHR13800:SF12">
    <property type="entry name" value="TRANSIENT RECEPTOR POTENTIAL CATION CHANNEL SUBFAMILY M MEMBER-LIKE 2"/>
    <property type="match status" value="1"/>
</dbReference>
<accession>B7K6D7</accession>
<dbReference type="Proteomes" id="UP000008204">
    <property type="component" value="Chromosome"/>
</dbReference>